<dbReference type="Gene3D" id="3.40.50.970">
    <property type="match status" value="1"/>
</dbReference>
<accession>A0A2N9HS10</accession>
<proteinExistence type="predicted"/>
<dbReference type="Pfam" id="PF00078">
    <property type="entry name" value="RVT_1"/>
    <property type="match status" value="1"/>
</dbReference>
<dbReference type="GO" id="GO:0030976">
    <property type="term" value="F:thiamine pyrophosphate binding"/>
    <property type="evidence" value="ECO:0007669"/>
    <property type="project" value="InterPro"/>
</dbReference>
<dbReference type="CDD" id="cd01650">
    <property type="entry name" value="RT_nLTR_like"/>
    <property type="match status" value="1"/>
</dbReference>
<sequence length="1314" mass="148111">MVVEAVRFDGPVIEIGESSEIVDGDLVLETCITRTLSPALTLEQGLQSIKEAVEKLKLDPPSSASGVFRFQVAVPPSPKALNLFCRQLESSVYPLFFVSKNTDNPTYKSLYLNGSRGVFGFGAAIYFTDSSSRTSGERSLTKRKKTIVQIMVRKKDIGKLSGDMLGYLSTDSTFIIVYGFMDINSNIESSSMIHEAGSYFFIPQIEIDEYEGVSFLAATLAWNNSCLCSFEEAVRSYELSLKQASSISWSATDNCHSESIRSTLRKLNVVEDKTVTMVYMNLLSLGGRKVMADITKEGPCFFQFCIRLSPTIAISNNMLDHTSEECYTTRDWANINTVWASLIIEECSRLGLTYFCVAPGSRSSPLAVAASTHPLITCIVCFDERSLAFHAVGYARGSHNPAVVITSSGTAVSNLLPAVVEASQDFVPLLLLTADRPPELQDAGANQSINQECGGNCGSSIPLLQGGERVMEFCFPIFWYRLGASELSYGASFWVVELVWIDFFGSAPDPQMPPSCSNGAIYFDAQYSRILWPCTGARVKAYYRWVCVGLYWYYGPNVDNIRASSWVELLGVRQRWNVPWCAIGDFNVVRFPSERLGCTSFSSAMMEFSNWIDQHNLVDLPLVGGSFTWSSGATPLAMSRIDRALVSSDWEEHFSDVIQNCFLALFQIIAQSWWKQEGWWSSYSFTGSPNFVLANKLKALKADLKLWNREVVGDIRFKKRRHMGEVLELDVKEGCGGLSPADFQLREVLKTEKCWRVMEKDIMDFFEEVYVQCQFECSLNASFITLIPKKVNVSNIRDFCPISLIGSMYKLLAKVIANRFRVVLGGLIFESQNAFVGGRQMVDLVLIANECLDSRVRSGLPGLICKLDIEKAYDHVNWDSLLYVLRRMGFGSFFPSSRGIRQGDPLSPLLFLLVMEVLSRMLKKMEEGGFIRGFQQVTYLRRVLTCFEAVTGLRVNMSKSKMVPIGEALGVWNPIVEKVERWLARWKKLYLSKGGRLTLLKSTLSSLPTYFMSLFKIPVSVAKRIVKLQHNFLWGGVGDEFKMPLVSWNKVCTPIAQGGLGVRDLIVFNKALLGKWLWRFGVEDSKFWRCVLAAKYGVTGRGWCTRPVRGSHGCSLWKGIIANWDDEFPLLCECSRDREAFIDSLYTCSSGVETREWQLQFVRNFNDWEVDTVAAFFNLIHSKSPVHESDDVLKCNGETVTHLLLHCPVARELWSYVFRLFGVDWVISGSVLDHVAGWKNWFGKHYSEVWNLVPAYVMWSLWRERNNRTFEDLEISVDKLIESCMCSLFEWSRARGFTTSLIVGGFLESLSHSL</sequence>
<evidence type="ECO:0000313" key="2">
    <source>
        <dbReference type="EMBL" id="SPD14419.1"/>
    </source>
</evidence>
<reference evidence="2" key="1">
    <citation type="submission" date="2018-02" db="EMBL/GenBank/DDBJ databases">
        <authorList>
            <person name="Cohen D.B."/>
            <person name="Kent A.D."/>
        </authorList>
    </citation>
    <scope>NUCLEOTIDE SEQUENCE</scope>
</reference>
<evidence type="ECO:0000259" key="1">
    <source>
        <dbReference type="PROSITE" id="PS50878"/>
    </source>
</evidence>
<gene>
    <name evidence="2" type="ORF">FSB_LOCUS42301</name>
</gene>
<protein>
    <recommendedName>
        <fullName evidence="1">Reverse transcriptase domain-containing protein</fullName>
    </recommendedName>
</protein>
<dbReference type="Pfam" id="PF02776">
    <property type="entry name" value="TPP_enzyme_N"/>
    <property type="match status" value="1"/>
</dbReference>
<dbReference type="SUPFAM" id="SSF56672">
    <property type="entry name" value="DNA/RNA polymerases"/>
    <property type="match status" value="1"/>
</dbReference>
<dbReference type="PANTHER" id="PTHR42916:SF1">
    <property type="entry name" value="PROTEIN PHYLLO, CHLOROPLASTIC"/>
    <property type="match status" value="1"/>
</dbReference>
<organism evidence="2">
    <name type="scientific">Fagus sylvatica</name>
    <name type="common">Beechnut</name>
    <dbReference type="NCBI Taxonomy" id="28930"/>
    <lineage>
        <taxon>Eukaryota</taxon>
        <taxon>Viridiplantae</taxon>
        <taxon>Streptophyta</taxon>
        <taxon>Embryophyta</taxon>
        <taxon>Tracheophyta</taxon>
        <taxon>Spermatophyta</taxon>
        <taxon>Magnoliopsida</taxon>
        <taxon>eudicotyledons</taxon>
        <taxon>Gunneridae</taxon>
        <taxon>Pentapetalae</taxon>
        <taxon>rosids</taxon>
        <taxon>fabids</taxon>
        <taxon>Fagales</taxon>
        <taxon>Fagaceae</taxon>
        <taxon>Fagus</taxon>
    </lineage>
</organism>
<dbReference type="InterPro" id="IPR036691">
    <property type="entry name" value="Endo/exonu/phosph_ase_sf"/>
</dbReference>
<dbReference type="PANTHER" id="PTHR42916">
    <property type="entry name" value="2-SUCCINYL-5-ENOLPYRUVYL-6-HYDROXY-3-CYCLOHEXENE-1-CARBOXYLATE SYNTHASE"/>
    <property type="match status" value="1"/>
</dbReference>
<dbReference type="SUPFAM" id="SSF56219">
    <property type="entry name" value="DNase I-like"/>
    <property type="match status" value="1"/>
</dbReference>
<dbReference type="Gene3D" id="3.60.10.10">
    <property type="entry name" value="Endonuclease/exonuclease/phosphatase"/>
    <property type="match status" value="1"/>
</dbReference>
<dbReference type="InterPro" id="IPR043502">
    <property type="entry name" value="DNA/RNA_pol_sf"/>
</dbReference>
<dbReference type="PROSITE" id="PS50878">
    <property type="entry name" value="RT_POL"/>
    <property type="match status" value="1"/>
</dbReference>
<dbReference type="InterPro" id="IPR012001">
    <property type="entry name" value="Thiamin_PyroP_enz_TPP-bd_dom"/>
</dbReference>
<dbReference type="SUPFAM" id="SSF52518">
    <property type="entry name" value="Thiamin diphosphate-binding fold (THDP-binding)"/>
    <property type="match status" value="1"/>
</dbReference>
<dbReference type="InterPro" id="IPR029061">
    <property type="entry name" value="THDP-binding"/>
</dbReference>
<name>A0A2N9HS10_FAGSY</name>
<feature type="domain" description="Reverse transcriptase" evidence="1">
    <location>
        <begin position="768"/>
        <end position="1039"/>
    </location>
</feature>
<dbReference type="EMBL" id="OIVN01003924">
    <property type="protein sequence ID" value="SPD14419.1"/>
    <property type="molecule type" value="Genomic_DNA"/>
</dbReference>
<dbReference type="InterPro" id="IPR000477">
    <property type="entry name" value="RT_dom"/>
</dbReference>
<dbReference type="CDD" id="cd07037">
    <property type="entry name" value="TPP_PYR_MenD"/>
    <property type="match status" value="1"/>
</dbReference>